<keyword evidence="2" id="KW-1185">Reference proteome</keyword>
<sequence>MTNSRNTPKDLQLEEQTCHKEPEFVNLMLREQRGQTAGIFMEHGSSEKNILSQKNESCFYGPRTNCDGEWSCGGSSLSREAQNLSTHFLHLFQRIVPPACPGTCLEHLIRENFRKQPKQMPDPSQLALLTVKEKRLYPELLPD</sequence>
<dbReference type="AlphaFoldDB" id="A0AAW0NP63"/>
<protein>
    <submittedName>
        <fullName evidence="1">Uncharacterized protein</fullName>
    </submittedName>
</protein>
<accession>A0AAW0NP63</accession>
<evidence type="ECO:0000313" key="2">
    <source>
        <dbReference type="Proteomes" id="UP001460270"/>
    </source>
</evidence>
<organism evidence="1 2">
    <name type="scientific">Mugilogobius chulae</name>
    <name type="common">yellowstripe goby</name>
    <dbReference type="NCBI Taxonomy" id="88201"/>
    <lineage>
        <taxon>Eukaryota</taxon>
        <taxon>Metazoa</taxon>
        <taxon>Chordata</taxon>
        <taxon>Craniata</taxon>
        <taxon>Vertebrata</taxon>
        <taxon>Euteleostomi</taxon>
        <taxon>Actinopterygii</taxon>
        <taxon>Neopterygii</taxon>
        <taxon>Teleostei</taxon>
        <taxon>Neoteleostei</taxon>
        <taxon>Acanthomorphata</taxon>
        <taxon>Gobiaria</taxon>
        <taxon>Gobiiformes</taxon>
        <taxon>Gobioidei</taxon>
        <taxon>Gobiidae</taxon>
        <taxon>Gobionellinae</taxon>
        <taxon>Mugilogobius</taxon>
    </lineage>
</organism>
<dbReference type="EMBL" id="JBBPFD010000012">
    <property type="protein sequence ID" value="KAK7904966.1"/>
    <property type="molecule type" value="Genomic_DNA"/>
</dbReference>
<comment type="caution">
    <text evidence="1">The sequence shown here is derived from an EMBL/GenBank/DDBJ whole genome shotgun (WGS) entry which is preliminary data.</text>
</comment>
<reference evidence="2" key="1">
    <citation type="submission" date="2024-04" db="EMBL/GenBank/DDBJ databases">
        <title>Salinicola lusitanus LLJ914,a marine bacterium isolated from the Okinawa Trough.</title>
        <authorList>
            <person name="Li J."/>
        </authorList>
    </citation>
    <scope>NUCLEOTIDE SEQUENCE [LARGE SCALE GENOMIC DNA]</scope>
</reference>
<dbReference type="Proteomes" id="UP001460270">
    <property type="component" value="Unassembled WGS sequence"/>
</dbReference>
<gene>
    <name evidence="1" type="ORF">WMY93_017573</name>
</gene>
<proteinExistence type="predicted"/>
<name>A0AAW0NP63_9GOBI</name>
<evidence type="ECO:0000313" key="1">
    <source>
        <dbReference type="EMBL" id="KAK7904966.1"/>
    </source>
</evidence>